<dbReference type="GO" id="GO:0000976">
    <property type="term" value="F:transcription cis-regulatory region binding"/>
    <property type="evidence" value="ECO:0007669"/>
    <property type="project" value="TreeGrafter"/>
</dbReference>
<dbReference type="SUPFAM" id="SSF47413">
    <property type="entry name" value="lambda repressor-like DNA-binding domains"/>
    <property type="match status" value="1"/>
</dbReference>
<dbReference type="EMBL" id="FOAT01000002">
    <property type="protein sequence ID" value="SEK39504.1"/>
    <property type="molecule type" value="Genomic_DNA"/>
</dbReference>
<sequence length="330" mass="36478">MNISEFAKEAGVSVSAVSRYFNDGYLSDDKRALIEAAIERTGYVPSYSARTVRSKVTKLVGVILPKLSSESIARITEGIGEVLGEEGFELLLVNTANDYNREISSLELFRQNRVDGVILLASVITDLHRALLAKMRVPTIIVGQKLKGFNCVCHNDLGASYHMTKLMLDKGAKRPAFIGANPEDMAAGKDRRVGFEKAVLDAGLTLDPRFCEIARFSMDSGYEKAKHMFSGREKPDCLFCATDNIAAGAMLYCRENGIRIPEDLMIGAVGDSRFDKVLYVPLSSVHLHYKTAGREGANMLLAEMKKSSEVHRIVQLEYDIIERESTNRIG</sequence>
<dbReference type="PANTHER" id="PTHR30146">
    <property type="entry name" value="LACI-RELATED TRANSCRIPTIONAL REPRESSOR"/>
    <property type="match status" value="1"/>
</dbReference>
<dbReference type="GO" id="GO:0003700">
    <property type="term" value="F:DNA-binding transcription factor activity"/>
    <property type="evidence" value="ECO:0007669"/>
    <property type="project" value="TreeGrafter"/>
</dbReference>
<dbReference type="CDD" id="cd01392">
    <property type="entry name" value="HTH_LacI"/>
    <property type="match status" value="1"/>
</dbReference>
<dbReference type="Proteomes" id="UP000186015">
    <property type="component" value="Unassembled WGS sequence"/>
</dbReference>
<evidence type="ECO:0000256" key="1">
    <source>
        <dbReference type="ARBA" id="ARBA00023015"/>
    </source>
</evidence>
<evidence type="ECO:0000313" key="5">
    <source>
        <dbReference type="EMBL" id="SEK39504.1"/>
    </source>
</evidence>
<name>A0A1H7GN51_RUMAL</name>
<evidence type="ECO:0000259" key="4">
    <source>
        <dbReference type="PROSITE" id="PS50932"/>
    </source>
</evidence>
<dbReference type="SUPFAM" id="SSF53822">
    <property type="entry name" value="Periplasmic binding protein-like I"/>
    <property type="match status" value="1"/>
</dbReference>
<dbReference type="InterPro" id="IPR028082">
    <property type="entry name" value="Peripla_BP_I"/>
</dbReference>
<evidence type="ECO:0000313" key="6">
    <source>
        <dbReference type="Proteomes" id="UP000186015"/>
    </source>
</evidence>
<dbReference type="SMART" id="SM00354">
    <property type="entry name" value="HTH_LACI"/>
    <property type="match status" value="1"/>
</dbReference>
<feature type="domain" description="HTH lacI-type" evidence="4">
    <location>
        <begin position="1"/>
        <end position="54"/>
    </location>
</feature>
<evidence type="ECO:0000256" key="2">
    <source>
        <dbReference type="ARBA" id="ARBA00023125"/>
    </source>
</evidence>
<dbReference type="InterPro" id="IPR046335">
    <property type="entry name" value="LacI/GalR-like_sensor"/>
</dbReference>
<reference evidence="5 6" key="1">
    <citation type="submission" date="2016-10" db="EMBL/GenBank/DDBJ databases">
        <authorList>
            <person name="de Groot N.N."/>
        </authorList>
    </citation>
    <scope>NUCLEOTIDE SEQUENCE [LARGE SCALE GENOMIC DNA]</scope>
    <source>
        <strain evidence="5 6">KH2T6</strain>
    </source>
</reference>
<dbReference type="AlphaFoldDB" id="A0A1H7GN51"/>
<organism evidence="5 6">
    <name type="scientific">Ruminococcus albus</name>
    <dbReference type="NCBI Taxonomy" id="1264"/>
    <lineage>
        <taxon>Bacteria</taxon>
        <taxon>Bacillati</taxon>
        <taxon>Bacillota</taxon>
        <taxon>Clostridia</taxon>
        <taxon>Eubacteriales</taxon>
        <taxon>Oscillospiraceae</taxon>
        <taxon>Ruminococcus</taxon>
    </lineage>
</organism>
<dbReference type="Pfam" id="PF13377">
    <property type="entry name" value="Peripla_BP_3"/>
    <property type="match status" value="1"/>
</dbReference>
<dbReference type="RefSeq" id="WP_074829450.1">
    <property type="nucleotide sequence ID" value="NZ_FOAT01000002.1"/>
</dbReference>
<dbReference type="OrthoDB" id="3180992at2"/>
<dbReference type="InterPro" id="IPR010982">
    <property type="entry name" value="Lambda_DNA-bd_dom_sf"/>
</dbReference>
<gene>
    <name evidence="5" type="ORF">SAMN05216469_102181</name>
</gene>
<dbReference type="InterPro" id="IPR000843">
    <property type="entry name" value="HTH_LacI"/>
</dbReference>
<keyword evidence="3" id="KW-0804">Transcription</keyword>
<keyword evidence="2" id="KW-0238">DNA-binding</keyword>
<dbReference type="Gene3D" id="3.40.50.2300">
    <property type="match status" value="2"/>
</dbReference>
<accession>A0A1H7GN51</accession>
<keyword evidence="1" id="KW-0805">Transcription regulation</keyword>
<dbReference type="Pfam" id="PF00356">
    <property type="entry name" value="LacI"/>
    <property type="match status" value="1"/>
</dbReference>
<dbReference type="Gene3D" id="1.10.260.40">
    <property type="entry name" value="lambda repressor-like DNA-binding domains"/>
    <property type="match status" value="1"/>
</dbReference>
<dbReference type="PANTHER" id="PTHR30146:SF154">
    <property type="entry name" value="TRANSCRIPTION REGULATOR, MEMBER OF GALR FAMILY"/>
    <property type="match status" value="1"/>
</dbReference>
<proteinExistence type="predicted"/>
<evidence type="ECO:0000256" key="3">
    <source>
        <dbReference type="ARBA" id="ARBA00023163"/>
    </source>
</evidence>
<dbReference type="PROSITE" id="PS50932">
    <property type="entry name" value="HTH_LACI_2"/>
    <property type="match status" value="1"/>
</dbReference>
<protein>
    <submittedName>
        <fullName evidence="5">Transcriptional regulator, LacI family</fullName>
    </submittedName>
</protein>
<dbReference type="CDD" id="cd01542">
    <property type="entry name" value="PBP1_TreR-like"/>
    <property type="match status" value="1"/>
</dbReference>